<evidence type="ECO:0000313" key="8">
    <source>
        <dbReference type="EMBL" id="RYR40834.1"/>
    </source>
</evidence>
<dbReference type="GO" id="GO:0051028">
    <property type="term" value="P:mRNA transport"/>
    <property type="evidence" value="ECO:0007669"/>
    <property type="project" value="UniProtKB-KW"/>
</dbReference>
<reference evidence="8 9" key="1">
    <citation type="submission" date="2019-01" db="EMBL/GenBank/DDBJ databases">
        <title>Sequencing of cultivated peanut Arachis hypogaea provides insights into genome evolution and oil improvement.</title>
        <authorList>
            <person name="Chen X."/>
        </authorList>
    </citation>
    <scope>NUCLEOTIDE SEQUENCE [LARGE SCALE GENOMIC DNA]</scope>
    <source>
        <strain evidence="9">cv. Fuhuasheng</strain>
        <tissue evidence="8">Leaves</tissue>
    </source>
</reference>
<evidence type="ECO:0000259" key="7">
    <source>
        <dbReference type="PROSITE" id="PS50196"/>
    </source>
</evidence>
<evidence type="ECO:0000256" key="2">
    <source>
        <dbReference type="ARBA" id="ARBA00022816"/>
    </source>
</evidence>
<dbReference type="PANTHER" id="PTHR23138">
    <property type="entry name" value="RAN BINDING PROTEIN"/>
    <property type="match status" value="1"/>
</dbReference>
<feature type="region of interest" description="Disordered" evidence="6">
    <location>
        <begin position="1"/>
        <end position="59"/>
    </location>
</feature>
<keyword evidence="2" id="KW-0813">Transport</keyword>
<dbReference type="SUPFAM" id="SSF50729">
    <property type="entry name" value="PH domain-like"/>
    <property type="match status" value="1"/>
</dbReference>
<evidence type="ECO:0000256" key="6">
    <source>
        <dbReference type="SAM" id="MobiDB-lite"/>
    </source>
</evidence>
<organism evidence="8 9">
    <name type="scientific">Arachis hypogaea</name>
    <name type="common">Peanut</name>
    <dbReference type="NCBI Taxonomy" id="3818"/>
    <lineage>
        <taxon>Eukaryota</taxon>
        <taxon>Viridiplantae</taxon>
        <taxon>Streptophyta</taxon>
        <taxon>Embryophyta</taxon>
        <taxon>Tracheophyta</taxon>
        <taxon>Spermatophyta</taxon>
        <taxon>Magnoliopsida</taxon>
        <taxon>eudicotyledons</taxon>
        <taxon>Gunneridae</taxon>
        <taxon>Pentapetalae</taxon>
        <taxon>rosids</taxon>
        <taxon>fabids</taxon>
        <taxon>Fabales</taxon>
        <taxon>Fabaceae</taxon>
        <taxon>Papilionoideae</taxon>
        <taxon>50 kb inversion clade</taxon>
        <taxon>dalbergioids sensu lato</taxon>
        <taxon>Dalbergieae</taxon>
        <taxon>Pterocarpus clade</taxon>
        <taxon>Arachis</taxon>
    </lineage>
</organism>
<comment type="subcellular location">
    <subcellularLocation>
        <location evidence="1">Nucleus</location>
        <location evidence="1">Nuclear pore complex</location>
    </subcellularLocation>
</comment>
<evidence type="ECO:0000256" key="4">
    <source>
        <dbReference type="ARBA" id="ARBA00023132"/>
    </source>
</evidence>
<dbReference type="InterPro" id="IPR011993">
    <property type="entry name" value="PH-like_dom_sf"/>
</dbReference>
<dbReference type="OrthoDB" id="185618at2759"/>
<dbReference type="Gene3D" id="2.30.29.30">
    <property type="entry name" value="Pleckstrin-homology domain (PH domain)/Phosphotyrosine-binding domain (PTB)"/>
    <property type="match status" value="1"/>
</dbReference>
<feature type="compositionally biased region" description="Basic and acidic residues" evidence="6">
    <location>
        <begin position="1"/>
        <end position="33"/>
    </location>
</feature>
<keyword evidence="5" id="KW-0539">Nucleus</keyword>
<keyword evidence="9" id="KW-1185">Reference proteome</keyword>
<evidence type="ECO:0000256" key="1">
    <source>
        <dbReference type="ARBA" id="ARBA00004567"/>
    </source>
</evidence>
<dbReference type="PANTHER" id="PTHR23138:SF142">
    <property type="entry name" value="RAN-BINDING PROTEIN 3B-RELATED"/>
    <property type="match status" value="1"/>
</dbReference>
<dbReference type="GO" id="GO:0015031">
    <property type="term" value="P:protein transport"/>
    <property type="evidence" value="ECO:0007669"/>
    <property type="project" value="UniProtKB-KW"/>
</dbReference>
<dbReference type="Pfam" id="PF00638">
    <property type="entry name" value="Ran_BP1"/>
    <property type="match status" value="1"/>
</dbReference>
<evidence type="ECO:0000256" key="5">
    <source>
        <dbReference type="ARBA" id="ARBA00023242"/>
    </source>
</evidence>
<name>A0A445BQ67_ARAHY</name>
<feature type="domain" description="RanBD1" evidence="7">
    <location>
        <begin position="146"/>
        <end position="204"/>
    </location>
</feature>
<keyword evidence="2" id="KW-0509">mRNA transport</keyword>
<dbReference type="InterPro" id="IPR000156">
    <property type="entry name" value="Ran_bind_dom"/>
</dbReference>
<comment type="caution">
    <text evidence="8">The sequence shown here is derived from an EMBL/GenBank/DDBJ whole genome shotgun (WGS) entry which is preliminary data.</text>
</comment>
<sequence>MQRMKTKNDYKRESEDKKNAADKDCFNKDDNDAKNTNSDDGDKQAKKVESEEPSSEVGNFKSFQQLSSNQSAFTGLAGTGSNTSLSCFGSMSKEEPALSSRTSSIIGLKNDNPLGAGLSNNANSCFGVSGASATISMSEGSGLALQEVATETGEENENVIFHANSVLFEFTDGSWKERGKGELKVNVQRGTENARLLMRARGNC</sequence>
<feature type="compositionally biased region" description="Basic and acidic residues" evidence="6">
    <location>
        <begin position="40"/>
        <end position="50"/>
    </location>
</feature>
<dbReference type="Proteomes" id="UP000289738">
    <property type="component" value="Chromosome A09"/>
</dbReference>
<dbReference type="EMBL" id="SDMP01000009">
    <property type="protein sequence ID" value="RYR40834.1"/>
    <property type="molecule type" value="Genomic_DNA"/>
</dbReference>
<dbReference type="STRING" id="3818.A0A445BQ67"/>
<accession>A0A445BQ67</accession>
<keyword evidence="4" id="KW-0653">Protein transport</keyword>
<evidence type="ECO:0000256" key="3">
    <source>
        <dbReference type="ARBA" id="ARBA00023010"/>
    </source>
</evidence>
<keyword evidence="4" id="KW-0906">Nuclear pore complex</keyword>
<gene>
    <name evidence="8" type="ORF">Ahy_A09g046581</name>
</gene>
<dbReference type="GO" id="GO:0005643">
    <property type="term" value="C:nuclear pore"/>
    <property type="evidence" value="ECO:0007669"/>
    <property type="project" value="UniProtKB-SubCell"/>
</dbReference>
<proteinExistence type="predicted"/>
<keyword evidence="3" id="KW-0811">Translocation</keyword>
<dbReference type="AlphaFoldDB" id="A0A445BQ67"/>
<evidence type="ECO:0000313" key="9">
    <source>
        <dbReference type="Proteomes" id="UP000289738"/>
    </source>
</evidence>
<dbReference type="InterPro" id="IPR045255">
    <property type="entry name" value="RanBP1-like"/>
</dbReference>
<dbReference type="PROSITE" id="PS50196">
    <property type="entry name" value="RANBD1"/>
    <property type="match status" value="1"/>
</dbReference>
<protein>
    <recommendedName>
        <fullName evidence="7">RanBD1 domain-containing protein</fullName>
    </recommendedName>
</protein>